<evidence type="ECO:0000313" key="2">
    <source>
        <dbReference type="EMBL" id="KAL1139079.1"/>
    </source>
</evidence>
<feature type="signal peptide" evidence="1">
    <location>
        <begin position="1"/>
        <end position="28"/>
    </location>
</feature>
<name>A0ABD0ZG87_9HEMI</name>
<dbReference type="EMBL" id="JBFDAA010000003">
    <property type="protein sequence ID" value="KAL1139079.1"/>
    <property type="molecule type" value="Genomic_DNA"/>
</dbReference>
<evidence type="ECO:0000313" key="3">
    <source>
        <dbReference type="Proteomes" id="UP001558652"/>
    </source>
</evidence>
<dbReference type="AlphaFoldDB" id="A0ABD0ZG87"/>
<keyword evidence="1" id="KW-0732">Signal</keyword>
<proteinExistence type="predicted"/>
<reference evidence="2 3" key="1">
    <citation type="submission" date="2024-07" db="EMBL/GenBank/DDBJ databases">
        <title>Chromosome-level genome assembly of the water stick insect Ranatra chinensis (Heteroptera: Nepidae).</title>
        <authorList>
            <person name="Liu X."/>
        </authorList>
    </citation>
    <scope>NUCLEOTIDE SEQUENCE [LARGE SCALE GENOMIC DNA]</scope>
    <source>
        <strain evidence="2">Cailab_2021Rc</strain>
        <tissue evidence="2">Muscle</tissue>
    </source>
</reference>
<comment type="caution">
    <text evidence="2">The sequence shown here is derived from an EMBL/GenBank/DDBJ whole genome shotgun (WGS) entry which is preliminary data.</text>
</comment>
<feature type="chain" id="PRO_5044894832" evidence="1">
    <location>
        <begin position="29"/>
        <end position="230"/>
    </location>
</feature>
<gene>
    <name evidence="2" type="ORF">AAG570_009140</name>
</gene>
<sequence>MLCVSGSARLAAALAAAAALFLASGAAGVPVRGGHGFSVQAGGGRFRKDDPPCAHKGDALNAVVARAFMAATVFQGRVRSKSNGPNAAGLYAYTFTVQKVFKDSSPTPLRPRQTLRFWFKEKRSSEDRGGGGGGGRGGACYQSYYNSSRPHVRANIRSGAKYIVFANGVGPHNLSAFGEPIPSVTKNRRAVDVAIKNPCKYNSHLIIIYRSTRLRRAKSRRGVFNVSRCS</sequence>
<accession>A0ABD0ZG87</accession>
<protein>
    <submittedName>
        <fullName evidence="2">Uncharacterized protein</fullName>
    </submittedName>
</protein>
<organism evidence="2 3">
    <name type="scientific">Ranatra chinensis</name>
    <dbReference type="NCBI Taxonomy" id="642074"/>
    <lineage>
        <taxon>Eukaryota</taxon>
        <taxon>Metazoa</taxon>
        <taxon>Ecdysozoa</taxon>
        <taxon>Arthropoda</taxon>
        <taxon>Hexapoda</taxon>
        <taxon>Insecta</taxon>
        <taxon>Pterygota</taxon>
        <taxon>Neoptera</taxon>
        <taxon>Paraneoptera</taxon>
        <taxon>Hemiptera</taxon>
        <taxon>Heteroptera</taxon>
        <taxon>Panheteroptera</taxon>
        <taxon>Nepomorpha</taxon>
        <taxon>Nepidae</taxon>
        <taxon>Ranatrinae</taxon>
        <taxon>Ranatra</taxon>
    </lineage>
</organism>
<dbReference type="Proteomes" id="UP001558652">
    <property type="component" value="Unassembled WGS sequence"/>
</dbReference>
<keyword evidence="3" id="KW-1185">Reference proteome</keyword>
<evidence type="ECO:0000256" key="1">
    <source>
        <dbReference type="SAM" id="SignalP"/>
    </source>
</evidence>